<protein>
    <submittedName>
        <fullName evidence="4">AcrR family transcriptional regulator</fullName>
    </submittedName>
</protein>
<feature type="DNA-binding region" description="H-T-H motif" evidence="2">
    <location>
        <begin position="39"/>
        <end position="58"/>
    </location>
</feature>
<accession>A0ABT9NLY9</accession>
<dbReference type="Gene3D" id="1.10.357.10">
    <property type="entry name" value="Tetracycline Repressor, domain 2"/>
    <property type="match status" value="1"/>
</dbReference>
<evidence type="ECO:0000313" key="4">
    <source>
        <dbReference type="EMBL" id="MDP9821438.1"/>
    </source>
</evidence>
<reference evidence="4 5" key="1">
    <citation type="submission" date="2023-07" db="EMBL/GenBank/DDBJ databases">
        <title>Sequencing the genomes of 1000 actinobacteria strains.</title>
        <authorList>
            <person name="Klenk H.-P."/>
        </authorList>
    </citation>
    <scope>NUCLEOTIDE SEQUENCE [LARGE SCALE GENOMIC DNA]</scope>
    <source>
        <strain evidence="4 5">GD13</strain>
    </source>
</reference>
<comment type="caution">
    <text evidence="4">The sequence shown here is derived from an EMBL/GenBank/DDBJ whole genome shotgun (WGS) entry which is preliminary data.</text>
</comment>
<evidence type="ECO:0000259" key="3">
    <source>
        <dbReference type="PROSITE" id="PS50977"/>
    </source>
</evidence>
<dbReference type="InterPro" id="IPR001647">
    <property type="entry name" value="HTH_TetR"/>
</dbReference>
<dbReference type="InterPro" id="IPR009057">
    <property type="entry name" value="Homeodomain-like_sf"/>
</dbReference>
<dbReference type="EMBL" id="JAUSQM010000001">
    <property type="protein sequence ID" value="MDP9821438.1"/>
    <property type="molecule type" value="Genomic_DNA"/>
</dbReference>
<dbReference type="SUPFAM" id="SSF46689">
    <property type="entry name" value="Homeodomain-like"/>
    <property type="match status" value="1"/>
</dbReference>
<evidence type="ECO:0000256" key="2">
    <source>
        <dbReference type="PROSITE-ProRule" id="PRU00335"/>
    </source>
</evidence>
<organism evidence="4 5">
    <name type="scientific">Nocardioides massiliensis</name>
    <dbReference type="NCBI Taxonomy" id="1325935"/>
    <lineage>
        <taxon>Bacteria</taxon>
        <taxon>Bacillati</taxon>
        <taxon>Actinomycetota</taxon>
        <taxon>Actinomycetes</taxon>
        <taxon>Propionibacteriales</taxon>
        <taxon>Nocardioidaceae</taxon>
        <taxon>Nocardioides</taxon>
    </lineage>
</organism>
<dbReference type="PROSITE" id="PS50977">
    <property type="entry name" value="HTH_TETR_2"/>
    <property type="match status" value="1"/>
</dbReference>
<evidence type="ECO:0000256" key="1">
    <source>
        <dbReference type="ARBA" id="ARBA00023125"/>
    </source>
</evidence>
<name>A0ABT9NLY9_9ACTN</name>
<dbReference type="PANTHER" id="PTHR30055:SF226">
    <property type="entry name" value="HTH-TYPE TRANSCRIPTIONAL REGULATOR PKSA"/>
    <property type="match status" value="1"/>
</dbReference>
<keyword evidence="1 2" id="KW-0238">DNA-binding</keyword>
<dbReference type="PRINTS" id="PR00455">
    <property type="entry name" value="HTHTETR"/>
</dbReference>
<dbReference type="InterPro" id="IPR050109">
    <property type="entry name" value="HTH-type_TetR-like_transc_reg"/>
</dbReference>
<sequence>MPTPRRTPQPRQARATRTRQRIIDETARCVVEEGYAAATTPRILERAGATWGVVQYHFANREGLLVAVVEAGTDQLVAGLAEVGPADPGDADQVRRVVDAAWEAFAHPLSVASFEILIATRGMRSSGADLGEHWRRLEELGAGLFAAPESVRLARLVWATLRGLVMVQMLVPEPLDPSRELATLTSLITAHVAAHRDAAGAEARGH</sequence>
<gene>
    <name evidence="4" type="ORF">J2S59_001247</name>
</gene>
<keyword evidence="5" id="KW-1185">Reference proteome</keyword>
<proteinExistence type="predicted"/>
<feature type="domain" description="HTH tetR-type" evidence="3">
    <location>
        <begin position="16"/>
        <end position="76"/>
    </location>
</feature>
<dbReference type="PANTHER" id="PTHR30055">
    <property type="entry name" value="HTH-TYPE TRANSCRIPTIONAL REGULATOR RUTR"/>
    <property type="match status" value="1"/>
</dbReference>
<dbReference type="RefSeq" id="WP_068122557.1">
    <property type="nucleotide sequence ID" value="NZ_CCXJ01000602.1"/>
</dbReference>
<evidence type="ECO:0000313" key="5">
    <source>
        <dbReference type="Proteomes" id="UP001240447"/>
    </source>
</evidence>
<dbReference type="Proteomes" id="UP001240447">
    <property type="component" value="Unassembled WGS sequence"/>
</dbReference>
<dbReference type="Pfam" id="PF00440">
    <property type="entry name" value="TetR_N"/>
    <property type="match status" value="1"/>
</dbReference>